<feature type="region of interest" description="Disordered" evidence="3">
    <location>
        <begin position="80"/>
        <end position="110"/>
    </location>
</feature>
<keyword evidence="6" id="KW-1185">Reference proteome</keyword>
<dbReference type="Gene3D" id="1.10.8.1120">
    <property type="entry name" value="Histone RNA hairpin-binding protein RNA-binding domain"/>
    <property type="match status" value="1"/>
</dbReference>
<dbReference type="Pfam" id="PF15247">
    <property type="entry name" value="SLBP_RNA_bind"/>
    <property type="match status" value="1"/>
</dbReference>
<dbReference type="GO" id="GO:0071204">
    <property type="term" value="C:histone pre-mRNA 3'end processing complex"/>
    <property type="evidence" value="ECO:0007669"/>
    <property type="project" value="TreeGrafter"/>
</dbReference>
<dbReference type="AlphaFoldDB" id="A0A1D2MTC1"/>
<evidence type="ECO:0000256" key="1">
    <source>
        <dbReference type="ARBA" id="ARBA00006151"/>
    </source>
</evidence>
<dbReference type="GO" id="GO:0071207">
    <property type="term" value="F:histone pre-mRNA stem-loop binding"/>
    <property type="evidence" value="ECO:0007669"/>
    <property type="project" value="TreeGrafter"/>
</dbReference>
<evidence type="ECO:0000313" key="5">
    <source>
        <dbReference type="EMBL" id="ODM96256.1"/>
    </source>
</evidence>
<dbReference type="InterPro" id="IPR029344">
    <property type="entry name" value="SLBP_RNA_bind"/>
</dbReference>
<dbReference type="PANTHER" id="PTHR17408">
    <property type="entry name" value="HISTONE RNA HAIRPIN-BINDING PROTEIN"/>
    <property type="match status" value="1"/>
</dbReference>
<dbReference type="GO" id="GO:0005737">
    <property type="term" value="C:cytoplasm"/>
    <property type="evidence" value="ECO:0007669"/>
    <property type="project" value="TreeGrafter"/>
</dbReference>
<name>A0A1D2MTC1_ORCCI</name>
<dbReference type="InterPro" id="IPR038294">
    <property type="entry name" value="SLBP_RNA_bind_sf"/>
</dbReference>
<proteinExistence type="inferred from homology"/>
<dbReference type="Proteomes" id="UP000094527">
    <property type="component" value="Unassembled WGS sequence"/>
</dbReference>
<gene>
    <name evidence="5" type="ORF">Ocin01_10422</name>
</gene>
<evidence type="ECO:0000313" key="6">
    <source>
        <dbReference type="Proteomes" id="UP000094527"/>
    </source>
</evidence>
<evidence type="ECO:0000256" key="3">
    <source>
        <dbReference type="SAM" id="MobiDB-lite"/>
    </source>
</evidence>
<feature type="domain" description="Histone RNA hairpin-binding protein RNA-binding" evidence="4">
    <location>
        <begin position="128"/>
        <end position="194"/>
    </location>
</feature>
<feature type="region of interest" description="Disordered" evidence="3">
    <location>
        <begin position="37"/>
        <end position="60"/>
    </location>
</feature>
<dbReference type="EMBL" id="LJIJ01000558">
    <property type="protein sequence ID" value="ODM96256.1"/>
    <property type="molecule type" value="Genomic_DNA"/>
</dbReference>
<dbReference type="FunFam" id="1.10.8.1120:FF:000001">
    <property type="entry name" value="Histone RNA hairpin-binding protein-like"/>
    <property type="match status" value="1"/>
</dbReference>
<reference evidence="5 6" key="1">
    <citation type="journal article" date="2016" name="Genome Biol. Evol.">
        <title>Gene Family Evolution Reflects Adaptation to Soil Environmental Stressors in the Genome of the Collembolan Orchesella cincta.</title>
        <authorList>
            <person name="Faddeeva-Vakhrusheva A."/>
            <person name="Derks M.F."/>
            <person name="Anvar S.Y."/>
            <person name="Agamennone V."/>
            <person name="Suring W."/>
            <person name="Smit S."/>
            <person name="van Straalen N.M."/>
            <person name="Roelofs D."/>
        </authorList>
    </citation>
    <scope>NUCLEOTIDE SEQUENCE [LARGE SCALE GENOMIC DNA]</scope>
    <source>
        <tissue evidence="5">Mixed pool</tissue>
    </source>
</reference>
<sequence length="325" mass="37429">MEAEMATDATEAKRSRYQNVRKVEQLDADEDYELELHQSGNLDFDFSHRNENDWEDDDEEDNVQVELRNQKGGNELIMQKTMSPRKPRYYAKSRDNGSAQDRVANEEQRSHLKRPFEGHVANFELETDPIVIARRMKQIEYGKNTPEYHNYIHAVPKNEREPIHPKTPNKNRKYSRRAWDGIVKQWRINLHCWSDYPMPADDLIAANESDIEKLNESFTSEASGSTSTTSSVAAAFSAELGFLSSTPAHKKIGINSRSASESENECNISGNETQVFDSTVVEKMSRKDLIKKEEGELEKTLLSTSWAEEAEEYYDNDVKVKREPK</sequence>
<dbReference type="GO" id="GO:0007076">
    <property type="term" value="P:mitotic chromosome condensation"/>
    <property type="evidence" value="ECO:0007669"/>
    <property type="project" value="UniProtKB-ARBA"/>
</dbReference>
<organism evidence="5 6">
    <name type="scientific">Orchesella cincta</name>
    <name type="common">Springtail</name>
    <name type="synonym">Podura cincta</name>
    <dbReference type="NCBI Taxonomy" id="48709"/>
    <lineage>
        <taxon>Eukaryota</taxon>
        <taxon>Metazoa</taxon>
        <taxon>Ecdysozoa</taxon>
        <taxon>Arthropoda</taxon>
        <taxon>Hexapoda</taxon>
        <taxon>Collembola</taxon>
        <taxon>Entomobryomorpha</taxon>
        <taxon>Entomobryoidea</taxon>
        <taxon>Orchesellidae</taxon>
        <taxon>Orchesellinae</taxon>
        <taxon>Orchesella</taxon>
    </lineage>
</organism>
<dbReference type="GO" id="GO:0006398">
    <property type="term" value="P:mRNA 3'-end processing by stem-loop binding and cleavage"/>
    <property type="evidence" value="ECO:0007669"/>
    <property type="project" value="TreeGrafter"/>
</dbReference>
<dbReference type="InterPro" id="IPR026502">
    <property type="entry name" value="SLBP1/SLBP2"/>
</dbReference>
<dbReference type="GO" id="GO:0051028">
    <property type="term" value="P:mRNA transport"/>
    <property type="evidence" value="ECO:0007669"/>
    <property type="project" value="TreeGrafter"/>
</dbReference>
<evidence type="ECO:0000259" key="4">
    <source>
        <dbReference type="Pfam" id="PF15247"/>
    </source>
</evidence>
<comment type="similarity">
    <text evidence="1">Belongs to the SLBP family.</text>
</comment>
<dbReference type="GO" id="GO:0003729">
    <property type="term" value="F:mRNA binding"/>
    <property type="evidence" value="ECO:0007669"/>
    <property type="project" value="InterPro"/>
</dbReference>
<dbReference type="PANTHER" id="PTHR17408:SF0">
    <property type="entry name" value="HISTONE RNA HAIRPIN-BINDING PROTEIN"/>
    <property type="match status" value="1"/>
</dbReference>
<accession>A0A1D2MTC1</accession>
<evidence type="ECO:0000256" key="2">
    <source>
        <dbReference type="ARBA" id="ARBA00022884"/>
    </source>
</evidence>
<comment type="caution">
    <text evidence="5">The sequence shown here is derived from an EMBL/GenBank/DDBJ whole genome shotgun (WGS) entry which is preliminary data.</text>
</comment>
<keyword evidence="2" id="KW-0694">RNA-binding</keyword>
<protein>
    <submittedName>
        <fullName evidence="5">Histone RNA hairpin-binding protein</fullName>
    </submittedName>
</protein>
<dbReference type="OrthoDB" id="265795at2759"/>
<dbReference type="STRING" id="48709.A0A1D2MTC1"/>